<accession>A0A7I3ZZ68</accession>
<name>A0A7I3ZZ68_PHYPA</name>
<dbReference type="EMBL" id="ABEU02000001">
    <property type="status" value="NOT_ANNOTATED_CDS"/>
    <property type="molecule type" value="Genomic_DNA"/>
</dbReference>
<proteinExistence type="predicted"/>
<dbReference type="Gramene" id="Pp3c1_12760V3.2">
    <property type="protein sequence ID" value="PAC:32971490.CDS.1"/>
    <property type="gene ID" value="Pp3c1_12760"/>
</dbReference>
<protein>
    <submittedName>
        <fullName evidence="1">Uncharacterized protein</fullName>
    </submittedName>
</protein>
<organism evidence="1 2">
    <name type="scientific">Physcomitrium patens</name>
    <name type="common">Spreading-leaved earth moss</name>
    <name type="synonym">Physcomitrella patens</name>
    <dbReference type="NCBI Taxonomy" id="3218"/>
    <lineage>
        <taxon>Eukaryota</taxon>
        <taxon>Viridiplantae</taxon>
        <taxon>Streptophyta</taxon>
        <taxon>Embryophyta</taxon>
        <taxon>Bryophyta</taxon>
        <taxon>Bryophytina</taxon>
        <taxon>Bryopsida</taxon>
        <taxon>Funariidae</taxon>
        <taxon>Funariales</taxon>
        <taxon>Funariaceae</taxon>
        <taxon>Physcomitrium</taxon>
    </lineage>
</organism>
<sequence>MGKRNVLLEYDGEVKQISNTLYVPRITKNLLFVRSINDQRYIVIFESIHFYITSVLDPTKLLAKKTRDPTNRLYKRESNYDKTPIYMLHKDNSIAL</sequence>
<dbReference type="Proteomes" id="UP000006727">
    <property type="component" value="Chromosome 1"/>
</dbReference>
<keyword evidence="2" id="KW-1185">Reference proteome</keyword>
<dbReference type="EnsemblPlants" id="Pp3c1_12760V3.2">
    <property type="protein sequence ID" value="PAC:32971490.CDS.1"/>
    <property type="gene ID" value="Pp3c1_12760"/>
</dbReference>
<reference evidence="1 2" key="1">
    <citation type="journal article" date="2008" name="Science">
        <title>The Physcomitrella genome reveals evolutionary insights into the conquest of land by plants.</title>
        <authorList>
            <person name="Rensing S."/>
            <person name="Lang D."/>
            <person name="Zimmer A."/>
            <person name="Terry A."/>
            <person name="Salamov A."/>
            <person name="Shapiro H."/>
            <person name="Nishiyama T."/>
            <person name="Perroud P.-F."/>
            <person name="Lindquist E."/>
            <person name="Kamisugi Y."/>
            <person name="Tanahashi T."/>
            <person name="Sakakibara K."/>
            <person name="Fujita T."/>
            <person name="Oishi K."/>
            <person name="Shin-I T."/>
            <person name="Kuroki Y."/>
            <person name="Toyoda A."/>
            <person name="Suzuki Y."/>
            <person name="Hashimoto A."/>
            <person name="Yamaguchi K."/>
            <person name="Sugano A."/>
            <person name="Kohara Y."/>
            <person name="Fujiyama A."/>
            <person name="Anterola A."/>
            <person name="Aoki S."/>
            <person name="Ashton N."/>
            <person name="Barbazuk W.B."/>
            <person name="Barker E."/>
            <person name="Bennetzen J."/>
            <person name="Bezanilla M."/>
            <person name="Blankenship R."/>
            <person name="Cho S.H."/>
            <person name="Dutcher S."/>
            <person name="Estelle M."/>
            <person name="Fawcett J.A."/>
            <person name="Gundlach H."/>
            <person name="Hanada K."/>
            <person name="Heyl A."/>
            <person name="Hicks K.A."/>
            <person name="Hugh J."/>
            <person name="Lohr M."/>
            <person name="Mayer K."/>
            <person name="Melkozernov A."/>
            <person name="Murata T."/>
            <person name="Nelson D."/>
            <person name="Pils B."/>
            <person name="Prigge M."/>
            <person name="Reiss B."/>
            <person name="Renner T."/>
            <person name="Rombauts S."/>
            <person name="Rushton P."/>
            <person name="Sanderfoot A."/>
            <person name="Schween G."/>
            <person name="Shiu S.-H."/>
            <person name="Stueber K."/>
            <person name="Theodoulou F.L."/>
            <person name="Tu H."/>
            <person name="Van de Peer Y."/>
            <person name="Verrier P.J."/>
            <person name="Waters E."/>
            <person name="Wood A."/>
            <person name="Yang L."/>
            <person name="Cove D."/>
            <person name="Cuming A."/>
            <person name="Hasebe M."/>
            <person name="Lucas S."/>
            <person name="Mishler D.B."/>
            <person name="Reski R."/>
            <person name="Grigoriev I."/>
            <person name="Quatrano R.S."/>
            <person name="Boore J.L."/>
        </authorList>
    </citation>
    <scope>NUCLEOTIDE SEQUENCE [LARGE SCALE GENOMIC DNA]</scope>
    <source>
        <strain evidence="1 2">cv. Gransden 2004</strain>
    </source>
</reference>
<reference evidence="1" key="3">
    <citation type="submission" date="2020-12" db="UniProtKB">
        <authorList>
            <consortium name="EnsemblPlants"/>
        </authorList>
    </citation>
    <scope>IDENTIFICATION</scope>
</reference>
<evidence type="ECO:0000313" key="1">
    <source>
        <dbReference type="EnsemblPlants" id="PAC:32971490.CDS.1"/>
    </source>
</evidence>
<reference evidence="1 2" key="2">
    <citation type="journal article" date="2018" name="Plant J.">
        <title>The Physcomitrella patens chromosome-scale assembly reveals moss genome structure and evolution.</title>
        <authorList>
            <person name="Lang D."/>
            <person name="Ullrich K.K."/>
            <person name="Murat F."/>
            <person name="Fuchs J."/>
            <person name="Jenkins J."/>
            <person name="Haas F.B."/>
            <person name="Piednoel M."/>
            <person name="Gundlach H."/>
            <person name="Van Bel M."/>
            <person name="Meyberg R."/>
            <person name="Vives C."/>
            <person name="Morata J."/>
            <person name="Symeonidi A."/>
            <person name="Hiss M."/>
            <person name="Muchero W."/>
            <person name="Kamisugi Y."/>
            <person name="Saleh O."/>
            <person name="Blanc G."/>
            <person name="Decker E.L."/>
            <person name="van Gessel N."/>
            <person name="Grimwood J."/>
            <person name="Hayes R.D."/>
            <person name="Graham S.W."/>
            <person name="Gunter L.E."/>
            <person name="McDaniel S.F."/>
            <person name="Hoernstein S.N.W."/>
            <person name="Larsson A."/>
            <person name="Li F.W."/>
            <person name="Perroud P.F."/>
            <person name="Phillips J."/>
            <person name="Ranjan P."/>
            <person name="Rokshar D.S."/>
            <person name="Rothfels C.J."/>
            <person name="Schneider L."/>
            <person name="Shu S."/>
            <person name="Stevenson D.W."/>
            <person name="Thummler F."/>
            <person name="Tillich M."/>
            <person name="Villarreal Aguilar J.C."/>
            <person name="Widiez T."/>
            <person name="Wong G.K."/>
            <person name="Wymore A."/>
            <person name="Zhang Y."/>
            <person name="Zimmer A.D."/>
            <person name="Quatrano R.S."/>
            <person name="Mayer K.F.X."/>
            <person name="Goodstein D."/>
            <person name="Casacuberta J.M."/>
            <person name="Vandepoele K."/>
            <person name="Reski R."/>
            <person name="Cuming A.C."/>
            <person name="Tuskan G.A."/>
            <person name="Maumus F."/>
            <person name="Salse J."/>
            <person name="Schmutz J."/>
            <person name="Rensing S.A."/>
        </authorList>
    </citation>
    <scope>NUCLEOTIDE SEQUENCE [LARGE SCALE GENOMIC DNA]</scope>
    <source>
        <strain evidence="1 2">cv. Gransden 2004</strain>
    </source>
</reference>
<evidence type="ECO:0000313" key="2">
    <source>
        <dbReference type="Proteomes" id="UP000006727"/>
    </source>
</evidence>
<dbReference type="AlphaFoldDB" id="A0A7I3ZZ68"/>